<dbReference type="GO" id="GO:0004175">
    <property type="term" value="F:endopeptidase activity"/>
    <property type="evidence" value="ECO:0007669"/>
    <property type="project" value="UniProtKB-ARBA"/>
</dbReference>
<reference evidence="3 4" key="1">
    <citation type="submission" date="2017-10" db="EMBL/GenBank/DDBJ databases">
        <title>Novel microbial diversity and functional potential in the marine mammal oral microbiome.</title>
        <authorList>
            <person name="Dudek N.K."/>
            <person name="Sun C.L."/>
            <person name="Burstein D."/>
            <person name="Kantor R.S."/>
            <person name="Aliaga Goltsman D.S."/>
            <person name="Bik E.M."/>
            <person name="Thomas B.C."/>
            <person name="Banfield J.F."/>
            <person name="Relman D.A."/>
        </authorList>
    </citation>
    <scope>NUCLEOTIDE SEQUENCE [LARGE SCALE GENOMIC DNA]</scope>
    <source>
        <strain evidence="3">DOLZORAL124_49_17</strain>
    </source>
</reference>
<organism evidence="3 4">
    <name type="scientific">candidate division KSB3 bacterium</name>
    <dbReference type="NCBI Taxonomy" id="2044937"/>
    <lineage>
        <taxon>Bacteria</taxon>
        <taxon>candidate division KSB3</taxon>
    </lineage>
</organism>
<sequence length="158" mass="18233">MSAEEACEYGIIDDIITRQEESNRQCCVAVLRTLRINVTMRPQKFFFPQSHTEMRIFSVRSLPVAWKVLQAHDLSLFRCSPDSSWREALPVLLLGSAWFSLWHLHSPAVFAHGWTSVRFQTFMTFWAGLLFNFICHWTGSIWLVIPLHAAGNFAVSFI</sequence>
<keyword evidence="1" id="KW-0472">Membrane</keyword>
<accession>A0A2G6E474</accession>
<protein>
    <recommendedName>
        <fullName evidence="2">CAAX prenyl protease 2/Lysostaphin resistance protein A-like domain-containing protein</fullName>
    </recommendedName>
</protein>
<dbReference type="Proteomes" id="UP000229740">
    <property type="component" value="Unassembled WGS sequence"/>
</dbReference>
<evidence type="ECO:0000259" key="2">
    <source>
        <dbReference type="Pfam" id="PF02517"/>
    </source>
</evidence>
<dbReference type="GO" id="GO:0080120">
    <property type="term" value="P:CAAX-box protein maturation"/>
    <property type="evidence" value="ECO:0007669"/>
    <property type="project" value="UniProtKB-ARBA"/>
</dbReference>
<evidence type="ECO:0000313" key="4">
    <source>
        <dbReference type="Proteomes" id="UP000229740"/>
    </source>
</evidence>
<feature type="transmembrane region" description="Helical" evidence="1">
    <location>
        <begin position="125"/>
        <end position="145"/>
    </location>
</feature>
<comment type="caution">
    <text evidence="3">The sequence shown here is derived from an EMBL/GenBank/DDBJ whole genome shotgun (WGS) entry which is preliminary data.</text>
</comment>
<dbReference type="AlphaFoldDB" id="A0A2G6E474"/>
<dbReference type="InterPro" id="IPR003675">
    <property type="entry name" value="Rce1/LyrA-like_dom"/>
</dbReference>
<dbReference type="EMBL" id="PDPS01000031">
    <property type="protein sequence ID" value="PID56767.1"/>
    <property type="molecule type" value="Genomic_DNA"/>
</dbReference>
<keyword evidence="1" id="KW-0812">Transmembrane</keyword>
<feature type="domain" description="CAAX prenyl protease 2/Lysostaphin resistance protein A-like" evidence="2">
    <location>
        <begin position="85"/>
        <end position="153"/>
    </location>
</feature>
<evidence type="ECO:0000256" key="1">
    <source>
        <dbReference type="SAM" id="Phobius"/>
    </source>
</evidence>
<name>A0A2G6E474_9BACT</name>
<proteinExistence type="predicted"/>
<keyword evidence="1" id="KW-1133">Transmembrane helix</keyword>
<evidence type="ECO:0000313" key="3">
    <source>
        <dbReference type="EMBL" id="PID56767.1"/>
    </source>
</evidence>
<gene>
    <name evidence="3" type="ORF">CSB45_10015</name>
</gene>
<dbReference type="Pfam" id="PF02517">
    <property type="entry name" value="Rce1-like"/>
    <property type="match status" value="1"/>
</dbReference>